<evidence type="ECO:0000313" key="1">
    <source>
        <dbReference type="EMBL" id="CBE69019.1"/>
    </source>
</evidence>
<dbReference type="EMBL" id="FP565575">
    <property type="protein sequence ID" value="CBE69019.1"/>
    <property type="molecule type" value="Genomic_DNA"/>
</dbReference>
<accession>D5MGY8</accession>
<dbReference type="KEGG" id="mox:DAMO_1969"/>
<proteinExistence type="predicted"/>
<name>D5MGY8_METO1</name>
<gene>
    <name evidence="1" type="ORF">DAMO_1969</name>
</gene>
<reference evidence="1 2" key="1">
    <citation type="journal article" date="2010" name="Nature">
        <title>Nitrite-driven anaerobic methane oxidation by oxygenic bacteria.</title>
        <authorList>
            <person name="Ettwig K.F."/>
            <person name="Butler M.K."/>
            <person name="Le Paslier D."/>
            <person name="Pelletier E."/>
            <person name="Mangenot S."/>
            <person name="Kuypers M.M.M."/>
            <person name="Schreiber F."/>
            <person name="Dutilh B.E."/>
            <person name="Zedelius J."/>
            <person name="de Beer D."/>
            <person name="Gloerich J."/>
            <person name="Wessels H.J.C.T."/>
            <person name="van Allen T."/>
            <person name="Luesken F."/>
            <person name="Wu M."/>
            <person name="van de Pas-Schoonen K.T."/>
            <person name="Op den Camp H.J.M."/>
            <person name="Janssen-Megens E.M."/>
            <person name="Francoijs K-J."/>
            <person name="Stunnenberg H."/>
            <person name="Weissenbach J."/>
            <person name="Jetten M.S.M."/>
            <person name="Strous M."/>
        </authorList>
    </citation>
    <scope>NUCLEOTIDE SEQUENCE [LARGE SCALE GENOMIC DNA]</scope>
</reference>
<organism evidence="1 2">
    <name type="scientific">Methylomirabilis oxygeniifera</name>
    <dbReference type="NCBI Taxonomy" id="671143"/>
    <lineage>
        <taxon>Bacteria</taxon>
        <taxon>Candidatus Methylomirabilota</taxon>
        <taxon>Candidatus Methylomirabilia</taxon>
        <taxon>Candidatus Methylomirabilales</taxon>
        <taxon>Candidatus Methylomirabilaceae</taxon>
        <taxon>Candidatus Methylomirabilis</taxon>
    </lineage>
</organism>
<dbReference type="Proteomes" id="UP000006898">
    <property type="component" value="Chromosome"/>
</dbReference>
<dbReference type="HOGENOM" id="CLU_2768160_0_0_0"/>
<sequence>MKLTMVCKRGLSLLLRTMHLVGFGILQGGHLGALDADLPRSTKTLLEEFGHEAIDVRDIGLKSAKDRVI</sequence>
<evidence type="ECO:0000313" key="2">
    <source>
        <dbReference type="Proteomes" id="UP000006898"/>
    </source>
</evidence>
<protein>
    <submittedName>
        <fullName evidence="1">Uncharacterized protein</fullName>
    </submittedName>
</protein>
<dbReference type="AlphaFoldDB" id="D5MGY8"/>
<dbReference type="STRING" id="671143.DAMO_1969"/>